<keyword evidence="1" id="KW-0732">Signal</keyword>
<dbReference type="InterPro" id="IPR006311">
    <property type="entry name" value="TAT_signal"/>
</dbReference>
<dbReference type="InterPro" id="IPR008928">
    <property type="entry name" value="6-hairpin_glycosidase_sf"/>
</dbReference>
<dbReference type="EC" id="3.2.1.51" evidence="3"/>
<dbReference type="EMBL" id="JADBEF010000001">
    <property type="protein sequence ID" value="MBE1563088.1"/>
    <property type="molecule type" value="Genomic_DNA"/>
</dbReference>
<gene>
    <name evidence="3" type="ORF">H4W81_005867</name>
</gene>
<evidence type="ECO:0000313" key="3">
    <source>
        <dbReference type="EMBL" id="MBE1563088.1"/>
    </source>
</evidence>
<reference evidence="3 4" key="1">
    <citation type="submission" date="2020-10" db="EMBL/GenBank/DDBJ databases">
        <title>Sequencing the genomes of 1000 actinobacteria strains.</title>
        <authorList>
            <person name="Klenk H.-P."/>
        </authorList>
    </citation>
    <scope>NUCLEOTIDE SEQUENCE [LARGE SCALE GENOMIC DNA]</scope>
    <source>
        <strain evidence="3 4">DSM 43748</strain>
    </source>
</reference>
<dbReference type="InterPro" id="IPR054363">
    <property type="entry name" value="GH95_cat"/>
</dbReference>
<organism evidence="3 4">
    <name type="scientific">Nonomuraea africana</name>
    <dbReference type="NCBI Taxonomy" id="46171"/>
    <lineage>
        <taxon>Bacteria</taxon>
        <taxon>Bacillati</taxon>
        <taxon>Actinomycetota</taxon>
        <taxon>Actinomycetes</taxon>
        <taxon>Streptosporangiales</taxon>
        <taxon>Streptosporangiaceae</taxon>
        <taxon>Nonomuraea</taxon>
    </lineage>
</organism>
<evidence type="ECO:0000256" key="1">
    <source>
        <dbReference type="SAM" id="SignalP"/>
    </source>
</evidence>
<dbReference type="PANTHER" id="PTHR31084">
    <property type="entry name" value="ALPHA-L-FUCOSIDASE 2"/>
    <property type="match status" value="1"/>
</dbReference>
<comment type="caution">
    <text evidence="3">The sequence shown here is derived from an EMBL/GenBank/DDBJ whole genome shotgun (WGS) entry which is preliminary data.</text>
</comment>
<feature type="domain" description="Glycosyl hydrolase family 95 catalytic" evidence="2">
    <location>
        <begin position="302"/>
        <end position="629"/>
    </location>
</feature>
<dbReference type="Pfam" id="PF22124">
    <property type="entry name" value="Glyco_hydro_95_cat"/>
    <property type="match status" value="1"/>
</dbReference>
<accession>A0ABR9KM41</accession>
<dbReference type="SUPFAM" id="SSF48208">
    <property type="entry name" value="Six-hairpin glycosidases"/>
    <property type="match status" value="1"/>
</dbReference>
<evidence type="ECO:0000313" key="4">
    <source>
        <dbReference type="Proteomes" id="UP000661607"/>
    </source>
</evidence>
<sequence>MNDSFHPSRRAVLGGTAGALALAMMGALPAHAQAPRFPLKYRLDTPESWAAFLGELDLKWGKPPRTFYEGPFLGNGGLGASVYTVSDRLSFTLGDSRVRDHQGTGGSLFGDARLRIGRLDLVTTGALLDVDLRLSLFDAELSGTVTTTAGTIALRAFTHATRDLLVVDAEPSEGESVKWAFTPYKAESPRLGFNPRPAGLKDNPAAVVSADRCDQDLTAGGRTTTAWRVTGTTLLASVAHTFPARDATERALAVLDGAPDLATLTAEHRAWWNAYYRKSFVSLPDGRLQSFYWIQLYKIASATRRDLPPVGTCALWLEPTPWPGTWWNLNVQLEYWLINATGHRELDSLTASIGKYRDNLTLNVGEKYRADSAGLCRTSQEDLLSGALAEPGDTTAPASSLELGNLPWALHNVWLAYRHTMDDDLLRDLLYPVLRRSVGYYLHFLTEGADGRLHLPRTYSPEYDFATDCNYDLALITWGCRTLLWTVERLGVEDELAPRWREVLDRLVTPPQGADGLWIGADRRLTSSHRHFSHLLWFYPLYLLDVTDPANRDLLERSLKHWVGFTGALQGYTFTGASSMSSLLGDGDRALGYLNTLLDRYVRPNTMYAETGPVIETPLAGAQSVHDMLISSWGGTIRVFPAVPSSWTEAAFHDLRTEGAFQVSAVRRGGATAFVRIRSLAGEPCRVIPNGLPGPWAVQALHAPKDVPFRVVDGVLEVELAKGEEVMIYQAGTRPDTEVLPVAATPHTWGRPEIPRGPSTPVPLTGLLNHDGITHQDALTDGDLGQGYSLPAEEMPVAGPYRSGGIDWIFPSYANGEKNNVVPSGQRIEVPRGSYQGLHALGLGVSGVSAQIVTLEYADGSTGTVSLRLSDWGRQPENGEDVAVATTHRHFRTGDHALVVRIFHQAVAVDPAKELVALRLGSSSNGHLFALSLERPIS</sequence>
<keyword evidence="3" id="KW-0378">Hydrolase</keyword>
<name>A0ABR9KM41_9ACTN</name>
<keyword evidence="4" id="KW-1185">Reference proteome</keyword>
<dbReference type="InterPro" id="IPR012341">
    <property type="entry name" value="6hp_glycosidase-like_sf"/>
</dbReference>
<feature type="chain" id="PRO_5046187256" evidence="1">
    <location>
        <begin position="33"/>
        <end position="938"/>
    </location>
</feature>
<dbReference type="RefSeq" id="WP_225958839.1">
    <property type="nucleotide sequence ID" value="NZ_BAAASY010000004.1"/>
</dbReference>
<dbReference type="Gene3D" id="1.50.10.10">
    <property type="match status" value="1"/>
</dbReference>
<dbReference type="GO" id="GO:0004560">
    <property type="term" value="F:alpha-L-fucosidase activity"/>
    <property type="evidence" value="ECO:0007669"/>
    <property type="project" value="UniProtKB-EC"/>
</dbReference>
<dbReference type="Proteomes" id="UP000661607">
    <property type="component" value="Unassembled WGS sequence"/>
</dbReference>
<protein>
    <submittedName>
        <fullName evidence="3">Alpha-L-fucosidase 2</fullName>
        <ecNumber evidence="3">3.2.1.51</ecNumber>
    </submittedName>
</protein>
<evidence type="ECO:0000259" key="2">
    <source>
        <dbReference type="Pfam" id="PF22124"/>
    </source>
</evidence>
<proteinExistence type="predicted"/>
<dbReference type="PANTHER" id="PTHR31084:SF0">
    <property type="entry name" value="ALPHA-L-FUCOSIDASE 2"/>
    <property type="match status" value="1"/>
</dbReference>
<dbReference type="PROSITE" id="PS51318">
    <property type="entry name" value="TAT"/>
    <property type="match status" value="1"/>
</dbReference>
<feature type="signal peptide" evidence="1">
    <location>
        <begin position="1"/>
        <end position="32"/>
    </location>
</feature>
<keyword evidence="3" id="KW-0326">Glycosidase</keyword>